<dbReference type="eggNOG" id="KOG2448">
    <property type="taxonomic scope" value="Eukaryota"/>
</dbReference>
<dbReference type="InterPro" id="IPR013083">
    <property type="entry name" value="Znf_RING/FYVE/PHD"/>
</dbReference>
<dbReference type="Gramene" id="EFJ36482">
    <property type="protein sequence ID" value="EFJ36482"/>
    <property type="gene ID" value="SELMODRAFT_404530"/>
</dbReference>
<feature type="domain" description="Dihydroxy-acid/6-phosphogluconate dehydratase C-terminal" evidence="1">
    <location>
        <begin position="75"/>
        <end position="134"/>
    </location>
</feature>
<reference evidence="2 3" key="1">
    <citation type="journal article" date="2011" name="Science">
        <title>The Selaginella genome identifies genetic changes associated with the evolution of vascular plants.</title>
        <authorList>
            <person name="Banks J.A."/>
            <person name="Nishiyama T."/>
            <person name="Hasebe M."/>
            <person name="Bowman J.L."/>
            <person name="Gribskov M."/>
            <person name="dePamphilis C."/>
            <person name="Albert V.A."/>
            <person name="Aono N."/>
            <person name="Aoyama T."/>
            <person name="Ambrose B.A."/>
            <person name="Ashton N.W."/>
            <person name="Axtell M.J."/>
            <person name="Barker E."/>
            <person name="Barker M.S."/>
            <person name="Bennetzen J.L."/>
            <person name="Bonawitz N.D."/>
            <person name="Chapple C."/>
            <person name="Cheng C."/>
            <person name="Correa L.G."/>
            <person name="Dacre M."/>
            <person name="DeBarry J."/>
            <person name="Dreyer I."/>
            <person name="Elias M."/>
            <person name="Engstrom E.M."/>
            <person name="Estelle M."/>
            <person name="Feng L."/>
            <person name="Finet C."/>
            <person name="Floyd S.K."/>
            <person name="Frommer W.B."/>
            <person name="Fujita T."/>
            <person name="Gramzow L."/>
            <person name="Gutensohn M."/>
            <person name="Harholt J."/>
            <person name="Hattori M."/>
            <person name="Heyl A."/>
            <person name="Hirai T."/>
            <person name="Hiwatashi Y."/>
            <person name="Ishikawa M."/>
            <person name="Iwata M."/>
            <person name="Karol K.G."/>
            <person name="Koehler B."/>
            <person name="Kolukisaoglu U."/>
            <person name="Kubo M."/>
            <person name="Kurata T."/>
            <person name="Lalonde S."/>
            <person name="Li K."/>
            <person name="Li Y."/>
            <person name="Litt A."/>
            <person name="Lyons E."/>
            <person name="Manning G."/>
            <person name="Maruyama T."/>
            <person name="Michael T.P."/>
            <person name="Mikami K."/>
            <person name="Miyazaki S."/>
            <person name="Morinaga S."/>
            <person name="Murata T."/>
            <person name="Mueller-Roeber B."/>
            <person name="Nelson D.R."/>
            <person name="Obara M."/>
            <person name="Oguri Y."/>
            <person name="Olmstead R.G."/>
            <person name="Onodera N."/>
            <person name="Petersen B.L."/>
            <person name="Pils B."/>
            <person name="Prigge M."/>
            <person name="Rensing S.A."/>
            <person name="Riano-Pachon D.M."/>
            <person name="Roberts A.W."/>
            <person name="Sato Y."/>
            <person name="Scheller H.V."/>
            <person name="Schulz B."/>
            <person name="Schulz C."/>
            <person name="Shakirov E.V."/>
            <person name="Shibagaki N."/>
            <person name="Shinohara N."/>
            <person name="Shippen D.E."/>
            <person name="Soerensen I."/>
            <person name="Sotooka R."/>
            <person name="Sugimoto N."/>
            <person name="Sugita M."/>
            <person name="Sumikawa N."/>
            <person name="Tanurdzic M."/>
            <person name="Theissen G."/>
            <person name="Ulvskov P."/>
            <person name="Wakazuki S."/>
            <person name="Weng J.K."/>
            <person name="Willats W.W."/>
            <person name="Wipf D."/>
            <person name="Wolf P.G."/>
            <person name="Yang L."/>
            <person name="Zimmer A.D."/>
            <person name="Zhu Q."/>
            <person name="Mitros T."/>
            <person name="Hellsten U."/>
            <person name="Loque D."/>
            <person name="Otillar R."/>
            <person name="Salamov A."/>
            <person name="Schmutz J."/>
            <person name="Shapiro H."/>
            <person name="Lindquist E."/>
            <person name="Lucas S."/>
            <person name="Rokhsar D."/>
            <person name="Grigoriev I.V."/>
        </authorList>
    </citation>
    <scope>NUCLEOTIDE SEQUENCE [LARGE SCALE GENOMIC DNA]</scope>
</reference>
<dbReference type="HOGENOM" id="CLU_856333_0_0_1"/>
<dbReference type="EMBL" id="GL377567">
    <property type="protein sequence ID" value="EFJ36482.1"/>
    <property type="molecule type" value="Genomic_DNA"/>
</dbReference>
<evidence type="ECO:0000313" key="2">
    <source>
        <dbReference type="EMBL" id="EFJ36482.1"/>
    </source>
</evidence>
<organism evidence="3">
    <name type="scientific">Selaginella moellendorffii</name>
    <name type="common">Spikemoss</name>
    <dbReference type="NCBI Taxonomy" id="88036"/>
    <lineage>
        <taxon>Eukaryota</taxon>
        <taxon>Viridiplantae</taxon>
        <taxon>Streptophyta</taxon>
        <taxon>Embryophyta</taxon>
        <taxon>Tracheophyta</taxon>
        <taxon>Lycopodiopsida</taxon>
        <taxon>Selaginellales</taxon>
        <taxon>Selaginellaceae</taxon>
        <taxon>Selaginella</taxon>
    </lineage>
</organism>
<dbReference type="Gene3D" id="3.30.40.10">
    <property type="entry name" value="Zinc/RING finger domain, C3HC4 (zinc finger)"/>
    <property type="match status" value="1"/>
</dbReference>
<dbReference type="STRING" id="88036.D8QVM6"/>
<dbReference type="InParanoid" id="D8QVM6"/>
<proteinExistence type="predicted"/>
<dbReference type="KEGG" id="smo:SELMODRAFT_404530"/>
<dbReference type="PANTHER" id="PTHR21000">
    <property type="entry name" value="DIHYDROXY-ACID DEHYDRATASE DAD"/>
    <property type="match status" value="1"/>
</dbReference>
<protein>
    <recommendedName>
        <fullName evidence="1">Dihydroxy-acid/6-phosphogluconate dehydratase C-terminal domain-containing protein</fullName>
    </recommendedName>
</protein>
<sequence>MATASLVTSRNGVILRKTLSENISICPPLSEGQDVIHPLDRPIKSTGHIQILYGNLAPDGSMLSALSENPQSFKVGGPIALVEDGHDNEKRLIDLGVAEDELAARKKAWTAPPLKATRGTLYKYIKNVKSASEGTDEQKFSVRPSFYREVLVFPVFGGRPAAGGAGEPSIAPAGPWRVGNMRNTWDRICRSYVTEVCTICAGFPSEMVTLSGCDHRFVERHAAVKVTQGEVNIRCPAVNCAVSFSDEECGRLLSEKTLEMLAKRVKDLSIPDGLGIRVGRGLYDVLQSWHVHMSCHTFQLCVVAENAGKEAPMRVLLHVQKEMDS</sequence>
<dbReference type="PANTHER" id="PTHR21000:SF5">
    <property type="entry name" value="DIHYDROXY-ACID DEHYDRATASE, MITOCHONDRIAL"/>
    <property type="match status" value="1"/>
</dbReference>
<dbReference type="InterPro" id="IPR050165">
    <property type="entry name" value="DHAD_IlvD/Edd"/>
</dbReference>
<dbReference type="Proteomes" id="UP000001514">
    <property type="component" value="Unassembled WGS sequence"/>
</dbReference>
<keyword evidence="3" id="KW-1185">Reference proteome</keyword>
<dbReference type="AlphaFoldDB" id="D8QVM6"/>
<evidence type="ECO:0000259" key="1">
    <source>
        <dbReference type="Pfam" id="PF24877"/>
    </source>
</evidence>
<dbReference type="SUPFAM" id="SSF57850">
    <property type="entry name" value="RING/U-box"/>
    <property type="match status" value="1"/>
</dbReference>
<dbReference type="Pfam" id="PF24877">
    <property type="entry name" value="ILV_EDD_C"/>
    <property type="match status" value="1"/>
</dbReference>
<dbReference type="GO" id="GO:0004160">
    <property type="term" value="F:dihydroxy-acid dehydratase activity"/>
    <property type="evidence" value="ECO:0000318"/>
    <property type="project" value="GO_Central"/>
</dbReference>
<name>D8QVM6_SELML</name>
<dbReference type="GO" id="GO:0009082">
    <property type="term" value="P:branched-chain amino acid biosynthetic process"/>
    <property type="evidence" value="ECO:0000318"/>
    <property type="project" value="GO_Central"/>
</dbReference>
<dbReference type="SUPFAM" id="SSF52016">
    <property type="entry name" value="LeuD/IlvD-like"/>
    <property type="match status" value="1"/>
</dbReference>
<accession>D8QVM6</accession>
<evidence type="ECO:0000313" key="3">
    <source>
        <dbReference type="Proteomes" id="UP000001514"/>
    </source>
</evidence>
<gene>
    <name evidence="2" type="ORF">SELMODRAFT_404530</name>
</gene>
<dbReference type="InterPro" id="IPR056740">
    <property type="entry name" value="ILV_EDD_C"/>
</dbReference>